<keyword evidence="18" id="KW-0251">Elongation factor</keyword>
<reference evidence="18 19" key="1">
    <citation type="submission" date="2019-02" db="EMBL/GenBank/DDBJ databases">
        <title>Opniocepnalus argus genome.</title>
        <authorList>
            <person name="Zhou C."/>
            <person name="Xiao S."/>
        </authorList>
    </citation>
    <scope>NUCLEOTIDE SEQUENCE [LARGE SCALE GENOMIC DNA]</scope>
    <source>
        <strain evidence="18">OARG1902GOOAL</strain>
        <tissue evidence="18">Muscle</tissue>
    </source>
</reference>
<dbReference type="SMART" id="SM00838">
    <property type="entry name" value="EFG_C"/>
    <property type="match status" value="1"/>
</dbReference>
<comment type="similarity">
    <text evidence="3">Belongs to the HAD-like hydrolase superfamily. PHOSPHO family.</text>
</comment>
<keyword evidence="5" id="KW-0507">mRNA processing</keyword>
<sequence length="1302" mass="147261">MGDSIFNCCYVPPHPPGEEEPRRSRRSEIMASHSAHIPPDKRFLIFFDFDETIVDETSDDMVVQAAPGQHLPGWLKDTYQPGRYNEYMQRVLAYLAEQGVTESDIRSIMEKLPATAGMLTLFQFIRTRPNDFEVVLVSDANTFFIESWLRRAGARQLFHRIFTNPATFNKDGRLVLKPFHSHECPRCPNNMCKQVVVRDYVARRTQERGRPYQRILYVGDGANDFCPALSLGPRDVAFPRRDFPMHRLITETHEAMPGEFKAVTVPWEAFYFNILLLSKAKCPHHAILFGYLYKMEADLYDEFGNYIGPELDSDDDDDDLEAEDRDVDEGDEDDEDEPADADDDVPGMEVVLHEDKKYYPTAEEVYGPEVETIVQEEDTQPLTEPIIKPVKNKQFTLMEQELPATVYDMEFLADLMDGTELIRNVTLCGHLHHGKTCFVDCLIEQTHPEIRKRDDVDLRYTDILFTEQERGVGIKSTPVTFVLPDSRGKSYLFNIMDTPGHVNFSDEVTSSIRISDGVVLFIDAAEGVMLNTERLIKHAVQERMAITICINKVDRLIVELKLPPTDAYYKLRHIVDEVNGLLSTYSTDENLVVSPLLGNVCFASSQYSICFTLGSFAKIYSDTYGKSSDINYNEFAKRLWGDIYFNPKTRKFTKKAPSSNSQRSFVEFVLEPLYKILSQVVGDVDTSLPRVLDELGIHLTKEELKLNIRPLLRLVCNRFFGEFTGFVDMCVQHIPSPQEGARNKIEHTYTGGLDSDLGEAMAECDPDGPLMCHTTKMYSTEDGVQFHAFGRVLSGTIQAGQPVKVLGENYTLEDEEDSQVCTVGRLWISVARYQIEVNRVPAGNWVLIEGCDQPIVKTATITEPRGNEDAQIFRPLKFNTASVIKIAVEPVNPSELPKMLDGLRKVNKSYPSLTTKVEESGEHVILGTGELYLDCVMHDLRKMYSEIDIKVADPVVTFCETVVETSSLKCFAETPNKKNKITMIAEPLEKGLAEDIENEVVQITWNRKKLGEFFQTKYDWDLLAARSIWAFGPDTTGPNILVDDTLPSEVDKALLGSVKDSIVQGFQWGTREGPLCDEPIRNVKFKILDAVIAQEPLHRGGGQVIPTARRVVYSAFLMATPRLMEPYYFVEVQAPADCVSAVYTVLARRRGHVTQDAPIPGSPLYTIKAFIPAIDSFGFETDLRTHTQGQAFALSVFHHWQIVPGDPLDKSIVIRPLEPQPAPHLAREFMIKTRRRKGLSEDVSISKFFDDPMLLELAKQDVVLNYPIKTDLSEQLSPSSLNTNYLRSSLEVVEMGKQTGRC</sequence>
<dbReference type="FunFam" id="2.40.30.10:FF:000029">
    <property type="entry name" value="116 kDa U5 small nuclear ribonucleoprotein component"/>
    <property type="match status" value="1"/>
</dbReference>
<dbReference type="CDD" id="cd04098">
    <property type="entry name" value="eEF2_C_snRNP"/>
    <property type="match status" value="1"/>
</dbReference>
<dbReference type="InterPro" id="IPR006384">
    <property type="entry name" value="HAD_hydro_PyrdxlP_Pase-like"/>
</dbReference>
<dbReference type="Pfam" id="PF03764">
    <property type="entry name" value="EFG_IV"/>
    <property type="match status" value="1"/>
</dbReference>
<dbReference type="FunFam" id="3.30.70.870:FF:000002">
    <property type="entry name" value="Translation elongation factor 2"/>
    <property type="match status" value="1"/>
</dbReference>
<dbReference type="InterPro" id="IPR035647">
    <property type="entry name" value="EFG_III/V"/>
</dbReference>
<dbReference type="GO" id="GO:0003924">
    <property type="term" value="F:GTPase activity"/>
    <property type="evidence" value="ECO:0007669"/>
    <property type="project" value="InterPro"/>
</dbReference>
<dbReference type="InterPro" id="IPR000795">
    <property type="entry name" value="T_Tr_GTP-bd_dom"/>
</dbReference>
<dbReference type="Gene3D" id="3.40.50.300">
    <property type="entry name" value="P-loop containing nucleotide triphosphate hydrolases"/>
    <property type="match status" value="1"/>
</dbReference>
<dbReference type="CDD" id="cd16264">
    <property type="entry name" value="snRNP_III"/>
    <property type="match status" value="1"/>
</dbReference>
<keyword evidence="8" id="KW-0547">Nucleotide-binding</keyword>
<evidence type="ECO:0000256" key="7">
    <source>
        <dbReference type="ARBA" id="ARBA00022728"/>
    </source>
</evidence>
<evidence type="ECO:0000256" key="8">
    <source>
        <dbReference type="ARBA" id="ARBA00022741"/>
    </source>
</evidence>
<dbReference type="InterPro" id="IPR014721">
    <property type="entry name" value="Ribsml_uS5_D2-typ_fold_subgr"/>
</dbReference>
<evidence type="ECO:0000256" key="3">
    <source>
        <dbReference type="ARBA" id="ARBA00008541"/>
    </source>
</evidence>
<dbReference type="Gene3D" id="3.90.1430.10">
    <property type="entry name" value="Yeast translation eEF2 (G' domain)"/>
    <property type="match status" value="1"/>
</dbReference>
<organism evidence="18 19">
    <name type="scientific">Channa argus</name>
    <name type="common">Northern snakehead</name>
    <name type="synonym">Ophicephalus argus</name>
    <dbReference type="NCBI Taxonomy" id="215402"/>
    <lineage>
        <taxon>Eukaryota</taxon>
        <taxon>Metazoa</taxon>
        <taxon>Chordata</taxon>
        <taxon>Craniata</taxon>
        <taxon>Vertebrata</taxon>
        <taxon>Euteleostomi</taxon>
        <taxon>Actinopterygii</taxon>
        <taxon>Neopterygii</taxon>
        <taxon>Teleostei</taxon>
        <taxon>Neoteleostei</taxon>
        <taxon>Acanthomorphata</taxon>
        <taxon>Anabantaria</taxon>
        <taxon>Anabantiformes</taxon>
        <taxon>Channoidei</taxon>
        <taxon>Channidae</taxon>
        <taxon>Channa</taxon>
    </lineage>
</organism>
<dbReference type="InterPro" id="IPR005517">
    <property type="entry name" value="Transl_elong_EFG/EF2_IV"/>
</dbReference>
<dbReference type="Pfam" id="PF00009">
    <property type="entry name" value="GTP_EFTU"/>
    <property type="match status" value="1"/>
</dbReference>
<feature type="domain" description="Tr-type G" evidence="17">
    <location>
        <begin position="420"/>
        <end position="705"/>
    </location>
</feature>
<evidence type="ECO:0000256" key="16">
    <source>
        <dbReference type="SAM" id="MobiDB-lite"/>
    </source>
</evidence>
<keyword evidence="10" id="KW-0460">Magnesium</keyword>
<dbReference type="NCBIfam" id="TIGR01489">
    <property type="entry name" value="DKMTPPase-SF"/>
    <property type="match status" value="1"/>
</dbReference>
<dbReference type="SUPFAM" id="SSF54980">
    <property type="entry name" value="EF-G C-terminal domain-like"/>
    <property type="match status" value="2"/>
</dbReference>
<dbReference type="InterPro" id="IPR035655">
    <property type="entry name" value="U5-116kDa_C"/>
</dbReference>
<evidence type="ECO:0000256" key="15">
    <source>
        <dbReference type="ARBA" id="ARBA00045974"/>
    </source>
</evidence>
<keyword evidence="18" id="KW-0648">Protein biosynthesis</keyword>
<evidence type="ECO:0000256" key="2">
    <source>
        <dbReference type="ARBA" id="ARBA00004123"/>
    </source>
</evidence>
<evidence type="ECO:0000256" key="1">
    <source>
        <dbReference type="ARBA" id="ARBA00001946"/>
    </source>
</evidence>
<keyword evidence="13" id="KW-0539">Nucleus</keyword>
<dbReference type="EMBL" id="CM015726">
    <property type="protein sequence ID" value="KAF3699892.1"/>
    <property type="molecule type" value="Genomic_DNA"/>
</dbReference>
<keyword evidence="12" id="KW-0508">mRNA splicing</keyword>
<dbReference type="FunFam" id="3.40.50.300:FF:000574">
    <property type="entry name" value="116 kDa U5 small nuclear ribonucleoprotein component"/>
    <property type="match status" value="1"/>
</dbReference>
<keyword evidence="7" id="KW-0747">Spliceosome</keyword>
<dbReference type="GO" id="GO:0003746">
    <property type="term" value="F:translation elongation factor activity"/>
    <property type="evidence" value="ECO:0007669"/>
    <property type="project" value="UniProtKB-KW"/>
</dbReference>
<dbReference type="InterPro" id="IPR016965">
    <property type="entry name" value="Pase_PHOSPHO-typ"/>
</dbReference>
<evidence type="ECO:0000256" key="12">
    <source>
        <dbReference type="ARBA" id="ARBA00023187"/>
    </source>
</evidence>
<dbReference type="Pfam" id="PF06888">
    <property type="entry name" value="Put_Phosphatase"/>
    <property type="match status" value="1"/>
</dbReference>
<dbReference type="Pfam" id="PF14492">
    <property type="entry name" value="EFG_III"/>
    <property type="match status" value="1"/>
</dbReference>
<evidence type="ECO:0000256" key="5">
    <source>
        <dbReference type="ARBA" id="ARBA00022664"/>
    </source>
</evidence>
<evidence type="ECO:0000256" key="4">
    <source>
        <dbReference type="ARBA" id="ARBA00018774"/>
    </source>
</evidence>
<dbReference type="PROSITE" id="PS51722">
    <property type="entry name" value="G_TR_2"/>
    <property type="match status" value="1"/>
</dbReference>
<dbReference type="SMART" id="SM00889">
    <property type="entry name" value="EFG_IV"/>
    <property type="match status" value="1"/>
</dbReference>
<name>A0A6G1QBH3_CHAAH</name>
<dbReference type="GO" id="GO:0046872">
    <property type="term" value="F:metal ion binding"/>
    <property type="evidence" value="ECO:0007669"/>
    <property type="project" value="UniProtKB-KW"/>
</dbReference>
<dbReference type="InterPro" id="IPR027417">
    <property type="entry name" value="P-loop_NTPase"/>
</dbReference>
<evidence type="ECO:0000259" key="17">
    <source>
        <dbReference type="PROSITE" id="PS51722"/>
    </source>
</evidence>
<dbReference type="PRINTS" id="PR00315">
    <property type="entry name" value="ELONGATNFCT"/>
</dbReference>
<protein>
    <recommendedName>
        <fullName evidence="4">116 kDa U5 small nuclear ribonucleoprotein component</fullName>
    </recommendedName>
    <alternativeName>
        <fullName evidence="14">U5 snRNP-specific protein, 116 kDa</fullName>
    </alternativeName>
</protein>
<evidence type="ECO:0000256" key="6">
    <source>
        <dbReference type="ARBA" id="ARBA00022723"/>
    </source>
</evidence>
<dbReference type="InterPro" id="IPR023214">
    <property type="entry name" value="HAD_sf"/>
</dbReference>
<evidence type="ECO:0000256" key="9">
    <source>
        <dbReference type="ARBA" id="ARBA00022801"/>
    </source>
</evidence>
<dbReference type="GO" id="GO:0000398">
    <property type="term" value="P:mRNA splicing, via spliceosome"/>
    <property type="evidence" value="ECO:0007669"/>
    <property type="project" value="TreeGrafter"/>
</dbReference>
<dbReference type="InterPro" id="IPR005225">
    <property type="entry name" value="Small_GTP-bd"/>
</dbReference>
<dbReference type="InterPro" id="IPR000640">
    <property type="entry name" value="EFG_V-like"/>
</dbReference>
<dbReference type="GO" id="GO:0071007">
    <property type="term" value="C:U2-type catalytic step 2 spliceosome"/>
    <property type="evidence" value="ECO:0007669"/>
    <property type="project" value="TreeGrafter"/>
</dbReference>
<dbReference type="Pfam" id="PF16004">
    <property type="entry name" value="EFTUD2"/>
    <property type="match status" value="1"/>
</dbReference>
<comment type="subcellular location">
    <subcellularLocation>
        <location evidence="2">Nucleus</location>
    </subcellularLocation>
</comment>
<dbReference type="Gene3D" id="2.40.30.10">
    <property type="entry name" value="Translation factors"/>
    <property type="match status" value="1"/>
</dbReference>
<accession>A0A6G1QBH3</accession>
<dbReference type="GO" id="GO:0005829">
    <property type="term" value="C:cytosol"/>
    <property type="evidence" value="ECO:0007669"/>
    <property type="project" value="TreeGrafter"/>
</dbReference>
<evidence type="ECO:0000256" key="11">
    <source>
        <dbReference type="ARBA" id="ARBA00023134"/>
    </source>
</evidence>
<keyword evidence="19" id="KW-1185">Reference proteome</keyword>
<dbReference type="FunFam" id="3.90.1430.10:FF:000001">
    <property type="entry name" value="116 kDa U5 small nuclear ribonucleoprotein component"/>
    <property type="match status" value="1"/>
</dbReference>
<dbReference type="Pfam" id="PF03144">
    <property type="entry name" value="GTP_EFTU_D2"/>
    <property type="match status" value="1"/>
</dbReference>
<dbReference type="FunFam" id="3.30.230.10:FF:000009">
    <property type="entry name" value="116 kDa U5 small nuclear ribonucleoprotein component"/>
    <property type="match status" value="1"/>
</dbReference>
<evidence type="ECO:0000313" key="19">
    <source>
        <dbReference type="Proteomes" id="UP000503349"/>
    </source>
</evidence>
<dbReference type="Gene3D" id="3.30.70.240">
    <property type="match status" value="1"/>
</dbReference>
<dbReference type="InterPro" id="IPR041095">
    <property type="entry name" value="EFG_II"/>
</dbReference>
<dbReference type="PANTHER" id="PTHR42908:SF6">
    <property type="entry name" value="116 KDA U5 SMALL NUCLEAR RIBONUCLEOPROTEIN COMPONENT"/>
    <property type="match status" value="1"/>
</dbReference>
<dbReference type="InterPro" id="IPR020568">
    <property type="entry name" value="Ribosomal_Su5_D2-typ_SF"/>
</dbReference>
<dbReference type="InterPro" id="IPR004161">
    <property type="entry name" value="EFTu-like_2"/>
</dbReference>
<proteinExistence type="inferred from homology"/>
<keyword evidence="18" id="KW-0687">Ribonucleoprotein</keyword>
<feature type="region of interest" description="Disordered" evidence="16">
    <location>
        <begin position="308"/>
        <end position="347"/>
    </location>
</feature>
<dbReference type="Gene3D" id="3.30.230.10">
    <property type="match status" value="1"/>
</dbReference>
<dbReference type="NCBIfam" id="TIGR00231">
    <property type="entry name" value="small_GTP"/>
    <property type="match status" value="1"/>
</dbReference>
<evidence type="ECO:0000256" key="14">
    <source>
        <dbReference type="ARBA" id="ARBA00031432"/>
    </source>
</evidence>
<dbReference type="SUPFAM" id="SSF50447">
    <property type="entry name" value="Translation proteins"/>
    <property type="match status" value="1"/>
</dbReference>
<dbReference type="InterPro" id="IPR031950">
    <property type="entry name" value="EFTUD2_N"/>
</dbReference>
<feature type="compositionally biased region" description="Acidic residues" evidence="16">
    <location>
        <begin position="311"/>
        <end position="346"/>
    </location>
</feature>
<dbReference type="GO" id="GO:0030623">
    <property type="term" value="F:U5 snRNA binding"/>
    <property type="evidence" value="ECO:0007669"/>
    <property type="project" value="TreeGrafter"/>
</dbReference>
<evidence type="ECO:0000313" key="18">
    <source>
        <dbReference type="EMBL" id="KAF3699892.1"/>
    </source>
</evidence>
<dbReference type="Gene3D" id="3.30.70.870">
    <property type="entry name" value="Elongation Factor G (Translational Gtpase), domain 3"/>
    <property type="match status" value="1"/>
</dbReference>
<dbReference type="CDD" id="cd04090">
    <property type="entry name" value="EF2_II_snRNP"/>
    <property type="match status" value="1"/>
</dbReference>
<dbReference type="SUPFAM" id="SSF54211">
    <property type="entry name" value="Ribosomal protein S5 domain 2-like"/>
    <property type="match status" value="1"/>
</dbReference>
<keyword evidence="11" id="KW-0342">GTP-binding</keyword>
<dbReference type="NCBIfam" id="TIGR01488">
    <property type="entry name" value="HAD-SF-IB"/>
    <property type="match status" value="1"/>
</dbReference>
<dbReference type="GO" id="GO:0016791">
    <property type="term" value="F:phosphatase activity"/>
    <property type="evidence" value="ECO:0007669"/>
    <property type="project" value="InterPro"/>
</dbReference>
<dbReference type="InterPro" id="IPR009000">
    <property type="entry name" value="Transl_B-barrel_sf"/>
</dbReference>
<dbReference type="InterPro" id="IPR044121">
    <property type="entry name" value="Snu114_GTP-bd"/>
</dbReference>
<evidence type="ECO:0000256" key="13">
    <source>
        <dbReference type="ARBA" id="ARBA00023242"/>
    </source>
</evidence>
<comment type="cofactor">
    <cofactor evidence="1">
        <name>Mg(2+)</name>
        <dbReference type="ChEBI" id="CHEBI:18420"/>
    </cofactor>
</comment>
<dbReference type="Pfam" id="PF00679">
    <property type="entry name" value="EFG_C"/>
    <property type="match status" value="1"/>
</dbReference>
<keyword evidence="6" id="KW-0479">Metal-binding</keyword>
<keyword evidence="9" id="KW-0378">Hydrolase</keyword>
<dbReference type="SUPFAM" id="SSF56784">
    <property type="entry name" value="HAD-like"/>
    <property type="match status" value="1"/>
</dbReference>
<dbReference type="GO" id="GO:0046540">
    <property type="term" value="C:U4/U6 x U5 tri-snRNP complex"/>
    <property type="evidence" value="ECO:0007669"/>
    <property type="project" value="TreeGrafter"/>
</dbReference>
<dbReference type="CDD" id="cd04167">
    <property type="entry name" value="Snu114p"/>
    <property type="match status" value="1"/>
</dbReference>
<dbReference type="CDD" id="cd01683">
    <property type="entry name" value="EF2_IV_snRNP"/>
    <property type="match status" value="1"/>
</dbReference>
<dbReference type="Proteomes" id="UP000503349">
    <property type="component" value="Chromosome 15"/>
</dbReference>
<gene>
    <name evidence="18" type="ORF">EXN66_Car015579</name>
</gene>
<dbReference type="PANTHER" id="PTHR42908">
    <property type="entry name" value="TRANSLATION ELONGATION FACTOR-RELATED"/>
    <property type="match status" value="1"/>
</dbReference>
<comment type="function">
    <text evidence="15">Required for pre-mRNA splicing as component of the spliceosome, including pre-catalytic, catalytic and post-catalytic spliceosomal complexes. Component of the U5 snRNP and the U4/U6-U5 tri-snRNP complex, a building block of the spliceosome. As a component of the minor spliceosome, involved in the splicing of U12-type introns in pre-mRNAs.</text>
</comment>
<evidence type="ECO:0000256" key="10">
    <source>
        <dbReference type="ARBA" id="ARBA00022842"/>
    </source>
</evidence>
<dbReference type="SUPFAM" id="SSF52540">
    <property type="entry name" value="P-loop containing nucleoside triphosphate hydrolases"/>
    <property type="match status" value="1"/>
</dbReference>
<dbReference type="GO" id="GO:0005525">
    <property type="term" value="F:GTP binding"/>
    <property type="evidence" value="ECO:0007669"/>
    <property type="project" value="UniProtKB-KW"/>
</dbReference>
<dbReference type="FunFam" id="3.30.70.240:FF:000004">
    <property type="entry name" value="116 kDa U5 small nuclear ribonucleoprotein"/>
    <property type="match status" value="1"/>
</dbReference>
<dbReference type="Gene3D" id="3.40.50.1000">
    <property type="entry name" value="HAD superfamily/HAD-like"/>
    <property type="match status" value="1"/>
</dbReference>
<dbReference type="InterPro" id="IPR036412">
    <property type="entry name" value="HAD-like_sf"/>
</dbReference>
<reference evidence="19" key="2">
    <citation type="submission" date="2019-02" db="EMBL/GenBank/DDBJ databases">
        <title>Opniocepnalus argus Var Kimnra genome.</title>
        <authorList>
            <person name="Zhou C."/>
            <person name="Xiao S."/>
        </authorList>
    </citation>
    <scope>NUCLEOTIDE SEQUENCE [LARGE SCALE GENOMIC DNA]</scope>
</reference>